<dbReference type="Pfam" id="PF03929">
    <property type="entry name" value="PepSY_TM"/>
    <property type="match status" value="1"/>
</dbReference>
<gene>
    <name evidence="2" type="ORF">SAMEA4535761_00371</name>
</gene>
<evidence type="ECO:0000313" key="2">
    <source>
        <dbReference type="EMBL" id="SNV57265.1"/>
    </source>
</evidence>
<reference evidence="2 3" key="1">
    <citation type="submission" date="2017-06" db="EMBL/GenBank/DDBJ databases">
        <authorList>
            <consortium name="Pathogen Informatics"/>
        </authorList>
    </citation>
    <scope>NUCLEOTIDE SEQUENCE [LARGE SCALE GENOMIC DNA]</scope>
    <source>
        <strain evidence="2 3">NCTC13015</strain>
    </source>
</reference>
<dbReference type="Proteomes" id="UP000215374">
    <property type="component" value="Chromosome 1"/>
</dbReference>
<dbReference type="OrthoDB" id="9791166at2"/>
<organism evidence="2 3">
    <name type="scientific">Corynebacterium imitans</name>
    <dbReference type="NCBI Taxonomy" id="156978"/>
    <lineage>
        <taxon>Bacteria</taxon>
        <taxon>Bacillati</taxon>
        <taxon>Actinomycetota</taxon>
        <taxon>Actinomycetes</taxon>
        <taxon>Mycobacteriales</taxon>
        <taxon>Corynebacteriaceae</taxon>
        <taxon>Corynebacterium</taxon>
    </lineage>
</organism>
<keyword evidence="1" id="KW-1133">Transmembrane helix</keyword>
<dbReference type="EMBL" id="LT906467">
    <property type="protein sequence ID" value="SNV57265.1"/>
    <property type="molecule type" value="Genomic_DNA"/>
</dbReference>
<dbReference type="AlphaFoldDB" id="A0A239YE43"/>
<evidence type="ECO:0000256" key="1">
    <source>
        <dbReference type="SAM" id="Phobius"/>
    </source>
</evidence>
<feature type="transmembrane region" description="Helical" evidence="1">
    <location>
        <begin position="361"/>
        <end position="380"/>
    </location>
</feature>
<feature type="transmembrane region" description="Helical" evidence="1">
    <location>
        <begin position="163"/>
        <end position="184"/>
    </location>
</feature>
<name>A0A239YE43_9CORY</name>
<accession>A0A239YE43</accession>
<feature type="transmembrane region" description="Helical" evidence="1">
    <location>
        <begin position="404"/>
        <end position="430"/>
    </location>
</feature>
<protein>
    <submittedName>
        <fullName evidence="2">Conserved iron-regulated membrane protein</fullName>
    </submittedName>
</protein>
<keyword evidence="1" id="KW-0812">Transmembrane</keyword>
<dbReference type="PANTHER" id="PTHR34219:SF1">
    <property type="entry name" value="PEPSY DOMAIN-CONTAINING PROTEIN"/>
    <property type="match status" value="1"/>
</dbReference>
<keyword evidence="1" id="KW-0472">Membrane</keyword>
<dbReference type="InterPro" id="IPR005625">
    <property type="entry name" value="PepSY-ass_TM"/>
</dbReference>
<feature type="transmembrane region" description="Helical" evidence="1">
    <location>
        <begin position="25"/>
        <end position="50"/>
    </location>
</feature>
<evidence type="ECO:0000313" key="3">
    <source>
        <dbReference type="Proteomes" id="UP000215374"/>
    </source>
</evidence>
<dbReference type="RefSeq" id="WP_051904706.1">
    <property type="nucleotide sequence ID" value="NZ_CP009211.1"/>
</dbReference>
<feature type="transmembrane region" description="Helical" evidence="1">
    <location>
        <begin position="205"/>
        <end position="233"/>
    </location>
</feature>
<sequence>MRKPAEALSTHRSPRSGLPAFVRRIHFYAGLLVAPFILVAAISGGLYALAPTMENVFYRDVLTVETQETSTPLADQVAAAQASHPEMEVAQVWPSSTPTESTRVLLIDESIADNDELRSVFVNPHTGAVIGDELSYSGVGELPMRHWISALHKNLHLGTPGELYSELAASWLWVIALGGLYLWWRTAGKKVFTGLKNTSGKRRRVLNLHGVVGTWLLVGMLALSATGITWSLFAGQNVDKTVEWLGGDAEPIETTVSSTPGNPLTDQQVAEQSAVVLDAARAEGLTGQLRLFIPEDTSQAWQASERWTPGRITSDAVSVNGATGEVVDKLPFSELPLFSKLTSWGIYLHMGVMFGLPLQLALFALAVGICAMIVMGYMLWWRRRPTKGALAGVPGRADLTGTDWAVLAVFTVAVGAFLPLFGVSFVAMLVADRLLARRRGAYAA</sequence>
<dbReference type="PANTHER" id="PTHR34219">
    <property type="entry name" value="IRON-REGULATED INNER MEMBRANE PROTEIN-RELATED"/>
    <property type="match status" value="1"/>
</dbReference>
<proteinExistence type="predicted"/>